<keyword evidence="3" id="KW-1185">Reference proteome</keyword>
<name>A0A314LEA9_NICAT</name>
<dbReference type="Proteomes" id="UP000187609">
    <property type="component" value="Unassembled WGS sequence"/>
</dbReference>
<evidence type="ECO:0000313" key="3">
    <source>
        <dbReference type="Proteomes" id="UP000187609"/>
    </source>
</evidence>
<reference evidence="2" key="1">
    <citation type="submission" date="2016-11" db="EMBL/GenBank/DDBJ databases">
        <title>The genome of Nicotiana attenuata.</title>
        <authorList>
            <person name="Xu S."/>
            <person name="Brockmoeller T."/>
            <person name="Gaquerel E."/>
            <person name="Navarro A."/>
            <person name="Kuhl H."/>
            <person name="Gase K."/>
            <person name="Ling Z."/>
            <person name="Zhou W."/>
            <person name="Kreitzer C."/>
            <person name="Stanke M."/>
            <person name="Tang H."/>
            <person name="Lyons E."/>
            <person name="Pandey P."/>
            <person name="Pandey S.P."/>
            <person name="Timmermann B."/>
            <person name="Baldwin I.T."/>
        </authorList>
    </citation>
    <scope>NUCLEOTIDE SEQUENCE [LARGE SCALE GENOMIC DNA]</scope>
    <source>
        <strain evidence="2">UT</strain>
    </source>
</reference>
<proteinExistence type="predicted"/>
<dbReference type="InterPro" id="IPR006527">
    <property type="entry name" value="F-box-assoc_dom_typ1"/>
</dbReference>
<gene>
    <name evidence="2" type="ORF">A4A49_05423</name>
</gene>
<sequence>MFYKKSCHWIASLDMDAYVILCFDMSTEIFRSMKIPETCHLIDGPFFRLVLLHDSLTLIYYPYPEPVIPMEKDLMNIWIMHDYNVYESWIKKYTIRGLLIESPLAVWKGYLMIYQSRSGCLMSYNLKSNEIKEFSFHGFPKSLRVIVYKDSLTSIPREKATQIHKYLEEVQSST</sequence>
<dbReference type="AlphaFoldDB" id="A0A314LEA9"/>
<dbReference type="Pfam" id="PF07734">
    <property type="entry name" value="FBA_1"/>
    <property type="match status" value="1"/>
</dbReference>
<dbReference type="EMBL" id="MJEQ01000071">
    <property type="protein sequence ID" value="OIT39892.1"/>
    <property type="molecule type" value="Genomic_DNA"/>
</dbReference>
<comment type="caution">
    <text evidence="2">The sequence shown here is derived from an EMBL/GenBank/DDBJ whole genome shotgun (WGS) entry which is preliminary data.</text>
</comment>
<accession>A0A314LEA9</accession>
<dbReference type="Gramene" id="OIT39892">
    <property type="protein sequence ID" value="OIT39892"/>
    <property type="gene ID" value="A4A49_05423"/>
</dbReference>
<feature type="domain" description="F-box associated beta-propeller type 1" evidence="1">
    <location>
        <begin position="5"/>
        <end position="126"/>
    </location>
</feature>
<organism evidence="2 3">
    <name type="scientific">Nicotiana attenuata</name>
    <name type="common">Coyote tobacco</name>
    <dbReference type="NCBI Taxonomy" id="49451"/>
    <lineage>
        <taxon>Eukaryota</taxon>
        <taxon>Viridiplantae</taxon>
        <taxon>Streptophyta</taxon>
        <taxon>Embryophyta</taxon>
        <taxon>Tracheophyta</taxon>
        <taxon>Spermatophyta</taxon>
        <taxon>Magnoliopsida</taxon>
        <taxon>eudicotyledons</taxon>
        <taxon>Gunneridae</taxon>
        <taxon>Pentapetalae</taxon>
        <taxon>asterids</taxon>
        <taxon>lamiids</taxon>
        <taxon>Solanales</taxon>
        <taxon>Solanaceae</taxon>
        <taxon>Nicotianoideae</taxon>
        <taxon>Nicotianeae</taxon>
        <taxon>Nicotiana</taxon>
    </lineage>
</organism>
<protein>
    <recommendedName>
        <fullName evidence="1">F-box associated beta-propeller type 1 domain-containing protein</fullName>
    </recommendedName>
</protein>
<evidence type="ECO:0000313" key="2">
    <source>
        <dbReference type="EMBL" id="OIT39892.1"/>
    </source>
</evidence>
<evidence type="ECO:0000259" key="1">
    <source>
        <dbReference type="Pfam" id="PF07734"/>
    </source>
</evidence>
<dbReference type="STRING" id="49451.A0A314LEA9"/>